<comment type="subcellular location">
    <subcellularLocation>
        <location evidence="1">Cell membrane</location>
        <topology evidence="1">Multi-pass membrane protein</topology>
    </subcellularLocation>
</comment>
<dbReference type="InterPro" id="IPR001915">
    <property type="entry name" value="Peptidase_M48"/>
</dbReference>
<evidence type="ECO:0000256" key="10">
    <source>
        <dbReference type="ARBA" id="ARBA00023049"/>
    </source>
</evidence>
<accession>A0A148KLM4</accession>
<dbReference type="EMBL" id="LSNE01000015">
    <property type="protein sequence ID" value="KXI27171.1"/>
    <property type="molecule type" value="Genomic_DNA"/>
</dbReference>
<dbReference type="OrthoDB" id="9810445at2"/>
<keyword evidence="16" id="KW-1185">Reference proteome</keyword>
<comment type="caution">
    <text evidence="15">The sequence shown here is derived from an EMBL/GenBank/DDBJ whole genome shotgun (WGS) entry which is preliminary data.</text>
</comment>
<dbReference type="GO" id="GO:0007155">
    <property type="term" value="P:cell adhesion"/>
    <property type="evidence" value="ECO:0007669"/>
    <property type="project" value="InterPro"/>
</dbReference>
<reference evidence="16" key="1">
    <citation type="submission" date="2016-02" db="EMBL/GenBank/DDBJ databases">
        <authorList>
            <person name="Schultz-Johansen M."/>
            <person name="Glaring M.A."/>
            <person name="Bech P.K."/>
            <person name="Stougaard P."/>
        </authorList>
    </citation>
    <scope>NUCLEOTIDE SEQUENCE [LARGE SCALE GENOMIC DNA]</scope>
    <source>
        <strain evidence="16">S66</strain>
    </source>
</reference>
<keyword evidence="3" id="KW-1003">Cell membrane</keyword>
<sequence>MDLIYKNEKKLFSIAVIISTIFWIAIIVGTIGIVLLYLLLGYLFFLFAHSAFISHLKGTGVKITSDQYPDLHEKLINGCSKVGLKNVPEAYILRTDYFNALATKFLGRYFVVLFSDVIDALEEHPSAIDFYIGHELGHIHRKHLSWSSFIFPASILPVLGTALRRAEEYTCDRYGVACCDSEDDIKYALAAIAAGNSRWKTLNINSYLTQVEQTSGFWMSFHELTGDYPWLTKRMAAAIALKNGQVLKHPKRHKFAWFLAFFIPRFGAGGAGSLIITIAILGVLAALALPAYQEYVEKSRIVMAYSSSIEVKGKVTEYVLSNEQWPTSMIDLGYASASIINEKNNFDIGMYDQGVIGIKTGLTSSGDEQYIVLEPEFLEGSVQWTCYGQNIDSAQLPSDCR</sequence>
<dbReference type="CDD" id="cd07325">
    <property type="entry name" value="M48_Ste24p_like"/>
    <property type="match status" value="1"/>
</dbReference>
<dbReference type="STRING" id="1799789.AX660_01945"/>
<protein>
    <recommendedName>
        <fullName evidence="14">Peptidase M48 domain-containing protein</fullName>
    </recommendedName>
</protein>
<dbReference type="GO" id="GO:0009289">
    <property type="term" value="C:pilus"/>
    <property type="evidence" value="ECO:0007669"/>
    <property type="project" value="InterPro"/>
</dbReference>
<keyword evidence="9 13" id="KW-1133">Transmembrane helix</keyword>
<dbReference type="Gene3D" id="3.30.2010.10">
    <property type="entry name" value="Metalloproteases ('zincins'), catalytic domain"/>
    <property type="match status" value="1"/>
</dbReference>
<evidence type="ECO:0000256" key="2">
    <source>
        <dbReference type="ARBA" id="ARBA00005233"/>
    </source>
</evidence>
<evidence type="ECO:0000313" key="16">
    <source>
        <dbReference type="Proteomes" id="UP000070299"/>
    </source>
</evidence>
<proteinExistence type="inferred from homology"/>
<feature type="transmembrane region" description="Helical" evidence="13">
    <location>
        <begin position="12"/>
        <end position="45"/>
    </location>
</feature>
<dbReference type="InterPro" id="IPR045584">
    <property type="entry name" value="Pilin-like"/>
</dbReference>
<keyword evidence="6" id="KW-0479">Metal-binding</keyword>
<dbReference type="InterPro" id="IPR050083">
    <property type="entry name" value="HtpX_protease"/>
</dbReference>
<feature type="domain" description="Peptidase M48" evidence="14">
    <location>
        <begin position="70"/>
        <end position="145"/>
    </location>
</feature>
<keyword evidence="8 12" id="KW-0862">Zinc</keyword>
<dbReference type="AlphaFoldDB" id="A0A148KLM4"/>
<evidence type="ECO:0000256" key="7">
    <source>
        <dbReference type="ARBA" id="ARBA00022801"/>
    </source>
</evidence>
<keyword evidence="11 13" id="KW-0472">Membrane</keyword>
<comment type="similarity">
    <text evidence="2">Belongs to the N-Me-Phe pilin family.</text>
</comment>
<comment type="similarity">
    <text evidence="12">Belongs to the peptidase M48 family.</text>
</comment>
<keyword evidence="10 12" id="KW-0482">Metalloprotease</keyword>
<evidence type="ECO:0000256" key="8">
    <source>
        <dbReference type="ARBA" id="ARBA00022833"/>
    </source>
</evidence>
<dbReference type="RefSeq" id="WP_068381629.1">
    <property type="nucleotide sequence ID" value="NZ_LSNE01000015.1"/>
</dbReference>
<keyword evidence="4 12" id="KW-0645">Protease</keyword>
<dbReference type="PANTHER" id="PTHR43221:SF1">
    <property type="entry name" value="PROTEASE HTPX"/>
    <property type="match status" value="1"/>
</dbReference>
<dbReference type="InterPro" id="IPR001082">
    <property type="entry name" value="Pilin"/>
</dbReference>
<dbReference type="SUPFAM" id="SSF54523">
    <property type="entry name" value="Pili subunits"/>
    <property type="match status" value="1"/>
</dbReference>
<evidence type="ECO:0000256" key="11">
    <source>
        <dbReference type="ARBA" id="ARBA00023136"/>
    </source>
</evidence>
<evidence type="ECO:0000259" key="14">
    <source>
        <dbReference type="Pfam" id="PF01435"/>
    </source>
</evidence>
<dbReference type="Pfam" id="PF00114">
    <property type="entry name" value="Pilin"/>
    <property type="match status" value="1"/>
</dbReference>
<evidence type="ECO:0000256" key="6">
    <source>
        <dbReference type="ARBA" id="ARBA00022723"/>
    </source>
</evidence>
<keyword evidence="7 12" id="KW-0378">Hydrolase</keyword>
<evidence type="ECO:0000256" key="4">
    <source>
        <dbReference type="ARBA" id="ARBA00022670"/>
    </source>
</evidence>
<evidence type="ECO:0000256" key="3">
    <source>
        <dbReference type="ARBA" id="ARBA00022475"/>
    </source>
</evidence>
<evidence type="ECO:0000256" key="12">
    <source>
        <dbReference type="RuleBase" id="RU003983"/>
    </source>
</evidence>
<dbReference type="Proteomes" id="UP000070299">
    <property type="component" value="Unassembled WGS sequence"/>
</dbReference>
<dbReference type="GO" id="GO:0005886">
    <property type="term" value="C:plasma membrane"/>
    <property type="evidence" value="ECO:0007669"/>
    <property type="project" value="UniProtKB-SubCell"/>
</dbReference>
<evidence type="ECO:0000313" key="15">
    <source>
        <dbReference type="EMBL" id="KXI27171.1"/>
    </source>
</evidence>
<dbReference type="Pfam" id="PF01435">
    <property type="entry name" value="Peptidase_M48"/>
    <property type="match status" value="1"/>
</dbReference>
<dbReference type="GO" id="GO:0004222">
    <property type="term" value="F:metalloendopeptidase activity"/>
    <property type="evidence" value="ECO:0007669"/>
    <property type="project" value="InterPro"/>
</dbReference>
<evidence type="ECO:0000256" key="5">
    <source>
        <dbReference type="ARBA" id="ARBA00022692"/>
    </source>
</evidence>
<evidence type="ECO:0000256" key="1">
    <source>
        <dbReference type="ARBA" id="ARBA00004651"/>
    </source>
</evidence>
<feature type="transmembrane region" description="Helical" evidence="13">
    <location>
        <begin position="256"/>
        <end position="289"/>
    </location>
</feature>
<organism evidence="15 16">
    <name type="scientific">Paraglaciecola hydrolytica</name>
    <dbReference type="NCBI Taxonomy" id="1799789"/>
    <lineage>
        <taxon>Bacteria</taxon>
        <taxon>Pseudomonadati</taxon>
        <taxon>Pseudomonadota</taxon>
        <taxon>Gammaproteobacteria</taxon>
        <taxon>Alteromonadales</taxon>
        <taxon>Alteromonadaceae</taxon>
        <taxon>Paraglaciecola</taxon>
    </lineage>
</organism>
<dbReference type="GO" id="GO:0006508">
    <property type="term" value="P:proteolysis"/>
    <property type="evidence" value="ECO:0007669"/>
    <property type="project" value="UniProtKB-KW"/>
</dbReference>
<comment type="cofactor">
    <cofactor evidence="12">
        <name>Zn(2+)</name>
        <dbReference type="ChEBI" id="CHEBI:29105"/>
    </cofactor>
    <text evidence="12">Binds 1 zinc ion per subunit.</text>
</comment>
<gene>
    <name evidence="15" type="ORF">AX660_01945</name>
</gene>
<dbReference type="GO" id="GO:0046872">
    <property type="term" value="F:metal ion binding"/>
    <property type="evidence" value="ECO:0007669"/>
    <property type="project" value="UniProtKB-KW"/>
</dbReference>
<dbReference type="PANTHER" id="PTHR43221">
    <property type="entry name" value="PROTEASE HTPX"/>
    <property type="match status" value="1"/>
</dbReference>
<dbReference type="Gene3D" id="3.30.700.10">
    <property type="entry name" value="Glycoprotein, Type 4 Pilin"/>
    <property type="match status" value="1"/>
</dbReference>
<keyword evidence="5 13" id="KW-0812">Transmembrane</keyword>
<evidence type="ECO:0000256" key="13">
    <source>
        <dbReference type="SAM" id="Phobius"/>
    </source>
</evidence>
<evidence type="ECO:0000256" key="9">
    <source>
        <dbReference type="ARBA" id="ARBA00022989"/>
    </source>
</evidence>
<name>A0A148KLM4_9ALTE</name>